<sequence>HNRYHLLEQDVSDPDFDVQECFPLNHSPLNKRTVDGKINHAKAPENEENTTNIQYLQKDSYKQKNYSTNSNSSTRSRKQFLMVADSHGKHMSHMLQRQLGSEFSVTVISTSGAPFNFVAKNAEECTMNFSKEDQVVFLAGSNDCDQNFNVKKFDIAKLSEVAAKTNLHIVAIPFRYDRSELNFQIHCANSKLYKECHKLKADNFIETADFDRSDLQNTDSI</sequence>
<feature type="non-terminal residue" evidence="1">
    <location>
        <position position="1"/>
    </location>
</feature>
<reference evidence="1" key="1">
    <citation type="submission" date="2015-11" db="EMBL/GenBank/DDBJ databases">
        <title>De novo transcriptome assembly of four potential Pierce s Disease insect vectors from Arizona vineyards.</title>
        <authorList>
            <person name="Tassone E.E."/>
        </authorList>
    </citation>
    <scope>NUCLEOTIDE SEQUENCE</scope>
</reference>
<name>A0A1B6MDA6_9HEMI</name>
<evidence type="ECO:0008006" key="2">
    <source>
        <dbReference type="Google" id="ProtNLM"/>
    </source>
</evidence>
<proteinExistence type="predicted"/>
<organism evidence="1">
    <name type="scientific">Graphocephala atropunctata</name>
    <dbReference type="NCBI Taxonomy" id="36148"/>
    <lineage>
        <taxon>Eukaryota</taxon>
        <taxon>Metazoa</taxon>
        <taxon>Ecdysozoa</taxon>
        <taxon>Arthropoda</taxon>
        <taxon>Hexapoda</taxon>
        <taxon>Insecta</taxon>
        <taxon>Pterygota</taxon>
        <taxon>Neoptera</taxon>
        <taxon>Paraneoptera</taxon>
        <taxon>Hemiptera</taxon>
        <taxon>Auchenorrhyncha</taxon>
        <taxon>Membracoidea</taxon>
        <taxon>Cicadellidae</taxon>
        <taxon>Cicadellinae</taxon>
        <taxon>Cicadellini</taxon>
        <taxon>Graphocephala</taxon>
    </lineage>
</organism>
<dbReference type="EMBL" id="GEBQ01006077">
    <property type="protein sequence ID" value="JAT33900.1"/>
    <property type="molecule type" value="Transcribed_RNA"/>
</dbReference>
<gene>
    <name evidence="1" type="ORF">g.54801</name>
</gene>
<accession>A0A1B6MDA6</accession>
<evidence type="ECO:0000313" key="1">
    <source>
        <dbReference type="EMBL" id="JAT33900.1"/>
    </source>
</evidence>
<protein>
    <recommendedName>
        <fullName evidence="2">SGNH domain-containing protein</fullName>
    </recommendedName>
</protein>
<dbReference type="AlphaFoldDB" id="A0A1B6MDA6"/>